<protein>
    <submittedName>
        <fullName evidence="1">Uncharacterized protein</fullName>
    </submittedName>
</protein>
<dbReference type="Proteomes" id="UP001497516">
    <property type="component" value="Chromosome 9"/>
</dbReference>
<name>A0AAV2GL35_9ROSI</name>
<accession>A0AAV2GL35</accession>
<dbReference type="AlphaFoldDB" id="A0AAV2GL35"/>
<gene>
    <name evidence="1" type="ORF">LTRI10_LOCUS49621</name>
</gene>
<proteinExistence type="predicted"/>
<sequence length="94" mass="10251">MRSLASVAPPVHHRQVVGRGISLVLQSSHSRKVMCKETVSCNRAVVVAAFSLPVLICFPSPSSHSWQIIVCCCEESRGSFRPQTSVQSSFRPPS</sequence>
<organism evidence="1 2">
    <name type="scientific">Linum trigynum</name>
    <dbReference type="NCBI Taxonomy" id="586398"/>
    <lineage>
        <taxon>Eukaryota</taxon>
        <taxon>Viridiplantae</taxon>
        <taxon>Streptophyta</taxon>
        <taxon>Embryophyta</taxon>
        <taxon>Tracheophyta</taxon>
        <taxon>Spermatophyta</taxon>
        <taxon>Magnoliopsida</taxon>
        <taxon>eudicotyledons</taxon>
        <taxon>Gunneridae</taxon>
        <taxon>Pentapetalae</taxon>
        <taxon>rosids</taxon>
        <taxon>fabids</taxon>
        <taxon>Malpighiales</taxon>
        <taxon>Linaceae</taxon>
        <taxon>Linum</taxon>
    </lineage>
</organism>
<dbReference type="EMBL" id="OZ034822">
    <property type="protein sequence ID" value="CAL1410180.1"/>
    <property type="molecule type" value="Genomic_DNA"/>
</dbReference>
<evidence type="ECO:0000313" key="2">
    <source>
        <dbReference type="Proteomes" id="UP001497516"/>
    </source>
</evidence>
<reference evidence="1 2" key="1">
    <citation type="submission" date="2024-04" db="EMBL/GenBank/DDBJ databases">
        <authorList>
            <person name="Fracassetti M."/>
        </authorList>
    </citation>
    <scope>NUCLEOTIDE SEQUENCE [LARGE SCALE GENOMIC DNA]</scope>
</reference>
<evidence type="ECO:0000313" key="1">
    <source>
        <dbReference type="EMBL" id="CAL1410180.1"/>
    </source>
</evidence>
<keyword evidence="2" id="KW-1185">Reference proteome</keyword>